<evidence type="ECO:0000313" key="3">
    <source>
        <dbReference type="Proteomes" id="UP000346198"/>
    </source>
</evidence>
<reference evidence="2 3" key="1">
    <citation type="submission" date="2019-04" db="EMBL/GenBank/DDBJ databases">
        <authorList>
            <person name="Van Vliet M D."/>
        </authorList>
    </citation>
    <scope>NUCLEOTIDE SEQUENCE [LARGE SCALE GENOMIC DNA]</scope>
    <source>
        <strain evidence="2 3">F21</strain>
    </source>
</reference>
<keyword evidence="3" id="KW-1185">Reference proteome</keyword>
<dbReference type="RefSeq" id="WP_136062839.1">
    <property type="nucleotide sequence ID" value="NZ_CAAHFH010000002.1"/>
</dbReference>
<protein>
    <submittedName>
        <fullName evidence="2">Uncharacterized protein</fullName>
    </submittedName>
</protein>
<evidence type="ECO:0000313" key="2">
    <source>
        <dbReference type="EMBL" id="VGO21362.1"/>
    </source>
</evidence>
<dbReference type="PROSITE" id="PS51257">
    <property type="entry name" value="PROKAR_LIPOPROTEIN"/>
    <property type="match status" value="1"/>
</dbReference>
<sequence>MGRWAKGAARLAAAMLVAGGCVYAQDGGAGSERVLTHADAAVVLARYSGLFDRYLGKDASLSECVSFLNKHGIYFGLLEVVNGSEFTVEDCARAMGQIELVFSGEAEYAHGKVNLSKNVESWEEFCILNDVKYVEAYESMRVLVRSAMVKLSE</sequence>
<proteinExistence type="predicted"/>
<gene>
    <name evidence="2" type="ORF">SCARR_03434</name>
</gene>
<dbReference type="EMBL" id="CAAHFH010000002">
    <property type="protein sequence ID" value="VGO21362.1"/>
    <property type="molecule type" value="Genomic_DNA"/>
</dbReference>
<accession>A0A6C2UM61</accession>
<keyword evidence="1" id="KW-0732">Signal</keyword>
<feature type="signal peptide" evidence="1">
    <location>
        <begin position="1"/>
        <end position="24"/>
    </location>
</feature>
<feature type="chain" id="PRO_5025455718" evidence="1">
    <location>
        <begin position="25"/>
        <end position="153"/>
    </location>
</feature>
<name>A0A6C2UM61_9BACT</name>
<organism evidence="2 3">
    <name type="scientific">Pontiella sulfatireligans</name>
    <dbReference type="NCBI Taxonomy" id="2750658"/>
    <lineage>
        <taxon>Bacteria</taxon>
        <taxon>Pseudomonadati</taxon>
        <taxon>Kiritimatiellota</taxon>
        <taxon>Kiritimatiellia</taxon>
        <taxon>Kiritimatiellales</taxon>
        <taxon>Pontiellaceae</taxon>
        <taxon>Pontiella</taxon>
    </lineage>
</organism>
<evidence type="ECO:0000256" key="1">
    <source>
        <dbReference type="SAM" id="SignalP"/>
    </source>
</evidence>
<dbReference type="Proteomes" id="UP000346198">
    <property type="component" value="Unassembled WGS sequence"/>
</dbReference>
<dbReference type="AlphaFoldDB" id="A0A6C2UM61"/>